<dbReference type="GO" id="GO:0006313">
    <property type="term" value="P:DNA transposition"/>
    <property type="evidence" value="ECO:0007669"/>
    <property type="project" value="InterPro"/>
</dbReference>
<protein>
    <submittedName>
        <fullName evidence="3">Mu B transposition protein, C terminal</fullName>
    </submittedName>
</protein>
<dbReference type="Gene3D" id="1.10.1180.10">
    <property type="entry name" value="B transposition protein, C-terminal domain"/>
    <property type="match status" value="1"/>
</dbReference>
<evidence type="ECO:0000313" key="3">
    <source>
        <dbReference type="EMBL" id="CAB5712805.1"/>
    </source>
</evidence>
<reference evidence="3" key="1">
    <citation type="submission" date="2020-05" db="EMBL/GenBank/DDBJ databases">
        <authorList>
            <person name="Delgado-Blas J."/>
        </authorList>
    </citation>
    <scope>NUCLEOTIDE SEQUENCE</scope>
    <source>
        <strain evidence="3">BB1453</strain>
    </source>
</reference>
<dbReference type="GO" id="GO:0003677">
    <property type="term" value="F:DNA binding"/>
    <property type="evidence" value="ECO:0007669"/>
    <property type="project" value="InterPro"/>
</dbReference>
<organism evidence="3 4">
    <name type="scientific">Providencia rettgeri</name>
    <dbReference type="NCBI Taxonomy" id="587"/>
    <lineage>
        <taxon>Bacteria</taxon>
        <taxon>Pseudomonadati</taxon>
        <taxon>Pseudomonadota</taxon>
        <taxon>Gammaproteobacteria</taxon>
        <taxon>Enterobacterales</taxon>
        <taxon>Morganellaceae</taxon>
        <taxon>Providencia</taxon>
    </lineage>
</organism>
<evidence type="ECO:0000259" key="2">
    <source>
        <dbReference type="Pfam" id="PF13401"/>
    </source>
</evidence>
<dbReference type="InterPro" id="IPR010982">
    <property type="entry name" value="Lambda_DNA-bd_dom_sf"/>
</dbReference>
<dbReference type="Pfam" id="PF13401">
    <property type="entry name" value="AAA_22"/>
    <property type="match status" value="1"/>
</dbReference>
<feature type="domain" description="ORC1/DEAH AAA+ ATPase" evidence="2">
    <location>
        <begin position="107"/>
        <end position="220"/>
    </location>
</feature>
<dbReference type="Gene3D" id="3.40.50.300">
    <property type="entry name" value="P-loop containing nucleotide triphosphate hydrolases"/>
    <property type="match status" value="1"/>
</dbReference>
<accession>A0A9N8GZF2</accession>
<dbReference type="InterPro" id="IPR009084">
    <property type="entry name" value="B_transpositn_C"/>
</dbReference>
<dbReference type="Pfam" id="PF09077">
    <property type="entry name" value="Phage-MuB_C"/>
    <property type="match status" value="1"/>
</dbReference>
<feature type="domain" description="B transposition protein C-terminal" evidence="1">
    <location>
        <begin position="236"/>
        <end position="312"/>
    </location>
</feature>
<dbReference type="RefSeq" id="WP_370661370.1">
    <property type="nucleotide sequence ID" value="NZ_CAHPRV010000003.1"/>
</dbReference>
<dbReference type="Gene3D" id="1.10.260.40">
    <property type="entry name" value="lambda repressor-like DNA-binding domains"/>
    <property type="match status" value="1"/>
</dbReference>
<dbReference type="Proteomes" id="UP000834611">
    <property type="component" value="Unassembled WGS sequence"/>
</dbReference>
<gene>
    <name evidence="3" type="ORF">GHA_03774</name>
</gene>
<dbReference type="EMBL" id="CAHPSF010000013">
    <property type="protein sequence ID" value="CAB5712805.1"/>
    <property type="molecule type" value="Genomic_DNA"/>
</dbReference>
<dbReference type="InterPro" id="IPR052026">
    <property type="entry name" value="ExeA_AAA_ATPase_DNA-bind"/>
</dbReference>
<evidence type="ECO:0000313" key="4">
    <source>
        <dbReference type="Proteomes" id="UP000834611"/>
    </source>
</evidence>
<dbReference type="InterPro" id="IPR027417">
    <property type="entry name" value="P-loop_NTPase"/>
</dbReference>
<sequence length="319" mass="35368">MTNIIELTQSQMSHDDTRAALRSIVDNDGTTYTAISREAGLSSTAVSHFMNEKYKGDNDDVNTKLNLWLENRTRRANEMPQAPDFIETKTSRQIDSALQYAQLAQCITVIYGVPGVGKTKSLQHFVQKRPNVWLITISPSRASLSECLYELALELGIGDAPRRAGQLGRAVRRKLRGTNGLLIIDEADHLGYPVLEELRILQEDTGIGLTLVGNHQVYSKLTGGNSRDMDFARLFSRIAKKVSILKPKTEDVKAIAAAWHLGQPERALVFELAKKPGALRVISHTLRLASMFAAGANEVLNEKHIRKAVKDLEGIEENV</sequence>
<name>A0A9N8GZF2_PRORE</name>
<dbReference type="AlphaFoldDB" id="A0A9N8GZF2"/>
<dbReference type="InterPro" id="IPR049945">
    <property type="entry name" value="AAA_22"/>
</dbReference>
<proteinExistence type="predicted"/>
<comment type="caution">
    <text evidence="3">The sequence shown here is derived from an EMBL/GenBank/DDBJ whole genome shotgun (WGS) entry which is preliminary data.</text>
</comment>
<dbReference type="SUPFAM" id="SSF47681">
    <property type="entry name" value="C-terminal domain of B transposition protein"/>
    <property type="match status" value="1"/>
</dbReference>
<dbReference type="PANTHER" id="PTHR35894">
    <property type="entry name" value="GENERAL SECRETION PATHWAY PROTEIN A-RELATED"/>
    <property type="match status" value="1"/>
</dbReference>
<dbReference type="GO" id="GO:0016887">
    <property type="term" value="F:ATP hydrolysis activity"/>
    <property type="evidence" value="ECO:0007669"/>
    <property type="project" value="InterPro"/>
</dbReference>
<dbReference type="InterPro" id="IPR036733">
    <property type="entry name" value="B_transposit_C_sf"/>
</dbReference>
<evidence type="ECO:0000259" key="1">
    <source>
        <dbReference type="Pfam" id="PF09077"/>
    </source>
</evidence>
<dbReference type="SUPFAM" id="SSF52540">
    <property type="entry name" value="P-loop containing nucleoside triphosphate hydrolases"/>
    <property type="match status" value="1"/>
</dbReference>
<dbReference type="PANTHER" id="PTHR35894:SF5">
    <property type="entry name" value="MU-LIKE PROPHAGE FLUMU DNA TRANSPOSITION PROTEIN B"/>
    <property type="match status" value="1"/>
</dbReference>